<dbReference type="InterPro" id="IPR002317">
    <property type="entry name" value="Ser-tRNA-ligase_type_1"/>
</dbReference>
<dbReference type="NCBIfam" id="TIGR00414">
    <property type="entry name" value="serS"/>
    <property type="match status" value="1"/>
</dbReference>
<feature type="binding site" evidence="16">
    <location>
        <begin position="364"/>
        <end position="367"/>
    </location>
    <ligand>
        <name>ATP</name>
        <dbReference type="ChEBI" id="CHEBI:30616"/>
    </ligand>
</feature>
<dbReference type="AlphaFoldDB" id="A0A2M8G0V7"/>
<dbReference type="GO" id="GO:0004828">
    <property type="term" value="F:serine-tRNA ligase activity"/>
    <property type="evidence" value="ECO:0007669"/>
    <property type="project" value="UniProtKB-UniRule"/>
</dbReference>
<keyword evidence="10" id="KW-0030">Aminoacyl-tRNA synthetase</keyword>
<feature type="site" description="Important for serine binding" evidence="15">
    <location>
        <position position="399"/>
    </location>
</feature>
<dbReference type="SUPFAM" id="SSF55681">
    <property type="entry name" value="Class II aaRS and biotin synthetases"/>
    <property type="match status" value="1"/>
</dbReference>
<evidence type="ECO:0000256" key="12">
    <source>
        <dbReference type="ARBA" id="ARBA00047929"/>
    </source>
</evidence>
<evidence type="ECO:0000256" key="17">
    <source>
        <dbReference type="SAM" id="Coils"/>
    </source>
</evidence>
<comment type="catalytic activity">
    <reaction evidence="13">
        <text>tRNA(Ser) + L-serine + ATP = L-seryl-tRNA(Ser) + AMP + diphosphate + H(+)</text>
        <dbReference type="Rhea" id="RHEA:12292"/>
        <dbReference type="Rhea" id="RHEA-COMP:9669"/>
        <dbReference type="Rhea" id="RHEA-COMP:9703"/>
        <dbReference type="ChEBI" id="CHEBI:15378"/>
        <dbReference type="ChEBI" id="CHEBI:30616"/>
        <dbReference type="ChEBI" id="CHEBI:33019"/>
        <dbReference type="ChEBI" id="CHEBI:33384"/>
        <dbReference type="ChEBI" id="CHEBI:78442"/>
        <dbReference type="ChEBI" id="CHEBI:78533"/>
        <dbReference type="ChEBI" id="CHEBI:456215"/>
        <dbReference type="EC" id="6.1.1.11"/>
    </reaction>
</comment>
<keyword evidence="7" id="KW-0547">Nucleotide-binding</keyword>
<dbReference type="InterPro" id="IPR033729">
    <property type="entry name" value="SerRS_core"/>
</dbReference>
<dbReference type="Pfam" id="PF02403">
    <property type="entry name" value="Seryl_tRNA_N"/>
    <property type="match status" value="1"/>
</dbReference>
<reference evidence="20" key="1">
    <citation type="submission" date="2017-09" db="EMBL/GenBank/DDBJ databases">
        <title>Depth-based differentiation of microbial function through sediment-hosted aquifers and enrichment of novel symbionts in the deep terrestrial subsurface.</title>
        <authorList>
            <person name="Probst A.J."/>
            <person name="Ladd B."/>
            <person name="Jarett J.K."/>
            <person name="Geller-Mcgrath D.E."/>
            <person name="Sieber C.M.K."/>
            <person name="Emerson J.B."/>
            <person name="Anantharaman K."/>
            <person name="Thomas B.C."/>
            <person name="Malmstrom R."/>
            <person name="Stieglmeier M."/>
            <person name="Klingl A."/>
            <person name="Woyke T."/>
            <person name="Ryan C.M."/>
            <person name="Banfield J.F."/>
        </authorList>
    </citation>
    <scope>NUCLEOTIDE SEQUENCE [LARGE SCALE GENOMIC DNA]</scope>
</reference>
<dbReference type="SUPFAM" id="SSF46589">
    <property type="entry name" value="tRNA-binding arm"/>
    <property type="match status" value="1"/>
</dbReference>
<dbReference type="PANTHER" id="PTHR43697">
    <property type="entry name" value="SERYL-TRNA SYNTHETASE"/>
    <property type="match status" value="1"/>
</dbReference>
<feature type="binding site" evidence="16">
    <location>
        <begin position="275"/>
        <end position="277"/>
    </location>
    <ligand>
        <name>ATP</name>
        <dbReference type="ChEBI" id="CHEBI:30616"/>
    </ligand>
</feature>
<dbReference type="GO" id="GO:0005524">
    <property type="term" value="F:ATP binding"/>
    <property type="evidence" value="ECO:0007669"/>
    <property type="project" value="UniProtKB-KW"/>
</dbReference>
<evidence type="ECO:0000256" key="11">
    <source>
        <dbReference type="ARBA" id="ARBA00039158"/>
    </source>
</evidence>
<organism evidence="19 20">
    <name type="scientific">Candidatus Colwellbacteria bacterium CG_4_9_14_0_2_um_filter_50_12</name>
    <dbReference type="NCBI Taxonomy" id="1974538"/>
    <lineage>
        <taxon>Bacteria</taxon>
        <taxon>Candidatus Colwelliibacteriota</taxon>
    </lineage>
</organism>
<evidence type="ECO:0000256" key="5">
    <source>
        <dbReference type="ARBA" id="ARBA00022490"/>
    </source>
</evidence>
<dbReference type="EC" id="6.1.1.11" evidence="4 14"/>
<dbReference type="Proteomes" id="UP000229674">
    <property type="component" value="Unassembled WGS sequence"/>
</dbReference>
<evidence type="ECO:0000256" key="10">
    <source>
        <dbReference type="ARBA" id="ARBA00023146"/>
    </source>
</evidence>
<evidence type="ECO:0000256" key="7">
    <source>
        <dbReference type="ARBA" id="ARBA00022741"/>
    </source>
</evidence>
<comment type="caution">
    <text evidence="19">The sequence shown here is derived from an EMBL/GenBank/DDBJ whole genome shotgun (WGS) entry which is preliminary data.</text>
</comment>
<evidence type="ECO:0000259" key="18">
    <source>
        <dbReference type="PROSITE" id="PS50862"/>
    </source>
</evidence>
<evidence type="ECO:0000256" key="1">
    <source>
        <dbReference type="ARBA" id="ARBA00004496"/>
    </source>
</evidence>
<evidence type="ECO:0000256" key="2">
    <source>
        <dbReference type="ARBA" id="ARBA00005045"/>
    </source>
</evidence>
<feature type="binding site" evidence="15">
    <location>
        <position position="244"/>
    </location>
    <ligand>
        <name>L-serine</name>
        <dbReference type="ChEBI" id="CHEBI:33384"/>
    </ligand>
</feature>
<feature type="binding site" evidence="15">
    <location>
        <position position="298"/>
    </location>
    <ligand>
        <name>L-serine</name>
        <dbReference type="ChEBI" id="CHEBI:33384"/>
    </ligand>
</feature>
<keyword evidence="17" id="KW-0175">Coiled coil</keyword>
<dbReference type="CDD" id="cd00770">
    <property type="entry name" value="SerRS_core"/>
    <property type="match status" value="1"/>
</dbReference>
<feature type="binding site" evidence="15">
    <location>
        <position position="275"/>
    </location>
    <ligand>
        <name>L-serine</name>
        <dbReference type="ChEBI" id="CHEBI:33384"/>
    </ligand>
</feature>
<gene>
    <name evidence="19" type="ORF">CO020_01515</name>
</gene>
<feature type="coiled-coil region" evidence="17">
    <location>
        <begin position="30"/>
        <end position="64"/>
    </location>
</feature>
<feature type="binding site" evidence="16">
    <location>
        <begin position="291"/>
        <end position="294"/>
    </location>
    <ligand>
        <name>ATP</name>
        <dbReference type="ChEBI" id="CHEBI:30616"/>
    </ligand>
</feature>
<evidence type="ECO:0000256" key="16">
    <source>
        <dbReference type="PIRSR" id="PIRSR001529-2"/>
    </source>
</evidence>
<dbReference type="PANTHER" id="PTHR43697:SF1">
    <property type="entry name" value="SERINE--TRNA LIGASE"/>
    <property type="match status" value="1"/>
</dbReference>
<feature type="binding site" evidence="15">
    <location>
        <position position="397"/>
    </location>
    <ligand>
        <name>L-serine</name>
        <dbReference type="ChEBI" id="CHEBI:33384"/>
    </ligand>
</feature>
<comment type="similarity">
    <text evidence="3">Belongs to the class-II aminoacyl-tRNA synthetase family. Type-1 seryl-tRNA synthetase subfamily.</text>
</comment>
<evidence type="ECO:0000256" key="13">
    <source>
        <dbReference type="ARBA" id="ARBA00048823"/>
    </source>
</evidence>
<keyword evidence="9" id="KW-0648">Protein biosynthesis</keyword>
<dbReference type="Pfam" id="PF00587">
    <property type="entry name" value="tRNA-synt_2b"/>
    <property type="match status" value="1"/>
</dbReference>
<sequence length="442" mass="49926">MLDIKYIREHQDELKTAIKNKGIALDLDELLGADKERVDLLRAIEQLKEEKNKLNDEIGRAKTDGERKAAISKGKEVKDKLAELEPSFAEANAKFEKLMVSVPTIPSPDTPIGKSDADNKEIFRWGEQKKFDFKPKDHIELGKALDILDLEKGAKVGGFRGYYVKNDGVLLMMGIMMYALKKMVSKGYAPMIPPTLVKEFALFGSGWFKGLEYDPEVDEIYQIATSDKETTGELSKDKKFLIGTAEPSLLAYYSDETLNEEDLPIKVCGYSQCYRSEIGSYGKDVKGIYRVHEFMKIEQVVVAEADVEKSNKLQDEMTAISGEMHEELGLPYRRMQICTGDMSPGKYRAFDLEAWLPGMNRWAETGSASNFLDWQARRLNVKYVDKNGSKKYVYMLNNTALPSPRIFIAILENYQTAKGTIKVPHVLQEYVGKKEIGGMVSV</sequence>
<dbReference type="PROSITE" id="PS50862">
    <property type="entry name" value="AA_TRNA_LIGASE_II"/>
    <property type="match status" value="1"/>
</dbReference>
<evidence type="ECO:0000256" key="4">
    <source>
        <dbReference type="ARBA" id="ARBA00012840"/>
    </source>
</evidence>
<comment type="catalytic activity">
    <reaction evidence="12">
        <text>tRNA(Sec) + L-serine + ATP = L-seryl-tRNA(Sec) + AMP + diphosphate + H(+)</text>
        <dbReference type="Rhea" id="RHEA:42580"/>
        <dbReference type="Rhea" id="RHEA-COMP:9742"/>
        <dbReference type="Rhea" id="RHEA-COMP:10128"/>
        <dbReference type="ChEBI" id="CHEBI:15378"/>
        <dbReference type="ChEBI" id="CHEBI:30616"/>
        <dbReference type="ChEBI" id="CHEBI:33019"/>
        <dbReference type="ChEBI" id="CHEBI:33384"/>
        <dbReference type="ChEBI" id="CHEBI:78442"/>
        <dbReference type="ChEBI" id="CHEBI:78533"/>
        <dbReference type="ChEBI" id="CHEBI:456215"/>
        <dbReference type="EC" id="6.1.1.11"/>
    </reaction>
</comment>
<evidence type="ECO:0000256" key="3">
    <source>
        <dbReference type="ARBA" id="ARBA00010728"/>
    </source>
</evidence>
<dbReference type="EMBL" id="PFQX01000055">
    <property type="protein sequence ID" value="PJC65276.1"/>
    <property type="molecule type" value="Genomic_DNA"/>
</dbReference>
<dbReference type="InterPro" id="IPR002314">
    <property type="entry name" value="aa-tRNA-synt_IIb"/>
</dbReference>
<comment type="subcellular location">
    <subcellularLocation>
        <location evidence="1">Cytoplasm</location>
    </subcellularLocation>
</comment>
<name>A0A2M8G0V7_9BACT</name>
<dbReference type="InterPro" id="IPR045864">
    <property type="entry name" value="aa-tRNA-synth_II/BPL/LPL"/>
</dbReference>
<keyword evidence="6 19" id="KW-0436">Ligase</keyword>
<dbReference type="InterPro" id="IPR015866">
    <property type="entry name" value="Ser-tRNA-synth_1_N"/>
</dbReference>
<dbReference type="GO" id="GO:0006434">
    <property type="term" value="P:seryl-tRNA aminoacylation"/>
    <property type="evidence" value="ECO:0007669"/>
    <property type="project" value="UniProtKB-UniRule"/>
</dbReference>
<keyword evidence="5" id="KW-0963">Cytoplasm</keyword>
<proteinExistence type="inferred from homology"/>
<feature type="domain" description="Aminoacyl-transfer RNA synthetases class-II family profile" evidence="18">
    <location>
        <begin position="137"/>
        <end position="424"/>
    </location>
</feature>
<dbReference type="PRINTS" id="PR00981">
    <property type="entry name" value="TRNASYNTHSER"/>
</dbReference>
<evidence type="ECO:0000256" key="14">
    <source>
        <dbReference type="NCBIfam" id="TIGR00414"/>
    </source>
</evidence>
<evidence type="ECO:0000256" key="15">
    <source>
        <dbReference type="PIRSR" id="PIRSR001529-1"/>
    </source>
</evidence>
<keyword evidence="8 16" id="KW-0067">ATP-binding</keyword>
<evidence type="ECO:0000256" key="8">
    <source>
        <dbReference type="ARBA" id="ARBA00022840"/>
    </source>
</evidence>
<dbReference type="Gene3D" id="3.30.930.10">
    <property type="entry name" value="Bira Bifunctional Protein, Domain 2"/>
    <property type="match status" value="1"/>
</dbReference>
<evidence type="ECO:0000313" key="19">
    <source>
        <dbReference type="EMBL" id="PJC65276.1"/>
    </source>
</evidence>
<dbReference type="Gene3D" id="1.10.287.40">
    <property type="entry name" value="Serine-tRNA synthetase, tRNA binding domain"/>
    <property type="match status" value="1"/>
</dbReference>
<accession>A0A2M8G0V7</accession>
<dbReference type="InterPro" id="IPR042103">
    <property type="entry name" value="SerRS_1_N_sf"/>
</dbReference>
<dbReference type="GO" id="GO:0005737">
    <property type="term" value="C:cytoplasm"/>
    <property type="evidence" value="ECO:0007669"/>
    <property type="project" value="UniProtKB-SubCell"/>
</dbReference>
<dbReference type="InterPro" id="IPR010978">
    <property type="entry name" value="tRNA-bd_arm"/>
</dbReference>
<evidence type="ECO:0000256" key="6">
    <source>
        <dbReference type="ARBA" id="ARBA00022598"/>
    </source>
</evidence>
<dbReference type="PIRSF" id="PIRSF001529">
    <property type="entry name" value="Ser-tRNA-synth_IIa"/>
    <property type="match status" value="1"/>
</dbReference>
<protein>
    <recommendedName>
        <fullName evidence="11 14">Serine--tRNA ligase</fullName>
        <ecNumber evidence="4 14">6.1.1.11</ecNumber>
    </recommendedName>
</protein>
<evidence type="ECO:0000256" key="9">
    <source>
        <dbReference type="ARBA" id="ARBA00022917"/>
    </source>
</evidence>
<dbReference type="InterPro" id="IPR006195">
    <property type="entry name" value="aa-tRNA-synth_II"/>
</dbReference>
<evidence type="ECO:0000313" key="20">
    <source>
        <dbReference type="Proteomes" id="UP000229674"/>
    </source>
</evidence>
<comment type="pathway">
    <text evidence="2">Aminoacyl-tRNA biosynthesis; selenocysteinyl-tRNA(Sec) biosynthesis; L-seryl-tRNA(Sec) from L-serine and tRNA(Sec): step 1/1.</text>
</comment>